<feature type="transmembrane region" description="Helical" evidence="3">
    <location>
        <begin position="163"/>
        <end position="181"/>
    </location>
</feature>
<evidence type="ECO:0000256" key="1">
    <source>
        <dbReference type="ARBA" id="ARBA00022679"/>
    </source>
</evidence>
<dbReference type="PROSITE" id="PS00379">
    <property type="entry name" value="CDP_ALCOHOL_P_TRANSF"/>
    <property type="match status" value="1"/>
</dbReference>
<dbReference type="InterPro" id="IPR043130">
    <property type="entry name" value="CDP-OH_PTrfase_TM_dom"/>
</dbReference>
<dbReference type="InterPro" id="IPR000462">
    <property type="entry name" value="CDP-OH_P_trans"/>
</dbReference>
<name>A0A521ETS2_9RHOB</name>
<feature type="transmembrane region" description="Helical" evidence="3">
    <location>
        <begin position="187"/>
        <end position="208"/>
    </location>
</feature>
<dbReference type="EMBL" id="FXTK01000015">
    <property type="protein sequence ID" value="SMO87346.1"/>
    <property type="molecule type" value="Genomic_DNA"/>
</dbReference>
<feature type="transmembrane region" description="Helical" evidence="3">
    <location>
        <begin position="129"/>
        <end position="151"/>
    </location>
</feature>
<protein>
    <submittedName>
        <fullName evidence="4">Phosphatidylglycerophosphate synthase</fullName>
    </submittedName>
</protein>
<feature type="transmembrane region" description="Helical" evidence="3">
    <location>
        <begin position="70"/>
        <end position="91"/>
    </location>
</feature>
<dbReference type="Pfam" id="PF01066">
    <property type="entry name" value="CDP-OH_P_transf"/>
    <property type="match status" value="1"/>
</dbReference>
<dbReference type="InterPro" id="IPR048254">
    <property type="entry name" value="CDP_ALCOHOL_P_TRANSF_CS"/>
</dbReference>
<evidence type="ECO:0000256" key="2">
    <source>
        <dbReference type="RuleBase" id="RU003750"/>
    </source>
</evidence>
<dbReference type="GO" id="GO:0016780">
    <property type="term" value="F:phosphotransferase activity, for other substituted phosphate groups"/>
    <property type="evidence" value="ECO:0007669"/>
    <property type="project" value="InterPro"/>
</dbReference>
<accession>A0A521ETS2</accession>
<dbReference type="AlphaFoldDB" id="A0A521ETS2"/>
<evidence type="ECO:0000313" key="4">
    <source>
        <dbReference type="EMBL" id="SMO87346.1"/>
    </source>
</evidence>
<evidence type="ECO:0000256" key="3">
    <source>
        <dbReference type="SAM" id="Phobius"/>
    </source>
</evidence>
<dbReference type="GO" id="GO:0008654">
    <property type="term" value="P:phospholipid biosynthetic process"/>
    <property type="evidence" value="ECO:0007669"/>
    <property type="project" value="InterPro"/>
</dbReference>
<sequence length="212" mass="22357">MQALRLGGMGGTQAAWFGVSLLYAASAALIARQMLRTYPHPRIGGCNAVTLLRAAITCALLAPLAGGMAAGWTVAVVASAALMLDGVDGWLARRARLVSGFGARFDMEVDAAFALTLALHAWLGSGIGAGVLLLGLVRYVFVAASLVMPWLRGALPHSFRRKLICVIQLAALIVLQLPPLPPEAAVLLAWSATGVVILSFAIDIRWLWRHPA</sequence>
<proteinExistence type="inferred from homology"/>
<reference evidence="4 5" key="1">
    <citation type="submission" date="2017-05" db="EMBL/GenBank/DDBJ databases">
        <authorList>
            <person name="Varghese N."/>
            <person name="Submissions S."/>
        </authorList>
    </citation>
    <scope>NUCLEOTIDE SEQUENCE [LARGE SCALE GENOMIC DNA]</scope>
    <source>
        <strain evidence="4 5">DSM 100094</strain>
    </source>
</reference>
<gene>
    <name evidence="4" type="ORF">SAMN06265221_11578</name>
</gene>
<organism evidence="4 5">
    <name type="scientific">Paracoccus laeviglucosivorans</name>
    <dbReference type="NCBI Taxonomy" id="1197861"/>
    <lineage>
        <taxon>Bacteria</taxon>
        <taxon>Pseudomonadati</taxon>
        <taxon>Pseudomonadota</taxon>
        <taxon>Alphaproteobacteria</taxon>
        <taxon>Rhodobacterales</taxon>
        <taxon>Paracoccaceae</taxon>
        <taxon>Paracoccus</taxon>
    </lineage>
</organism>
<dbReference type="Gene3D" id="1.20.120.1760">
    <property type="match status" value="1"/>
</dbReference>
<keyword evidence="5" id="KW-1185">Reference proteome</keyword>
<feature type="transmembrane region" description="Helical" evidence="3">
    <location>
        <begin position="14"/>
        <end position="31"/>
    </location>
</feature>
<keyword evidence="3" id="KW-1133">Transmembrane helix</keyword>
<keyword evidence="3" id="KW-0812">Transmembrane</keyword>
<keyword evidence="3" id="KW-0472">Membrane</keyword>
<dbReference type="Proteomes" id="UP000319014">
    <property type="component" value="Unassembled WGS sequence"/>
</dbReference>
<evidence type="ECO:0000313" key="5">
    <source>
        <dbReference type="Proteomes" id="UP000319014"/>
    </source>
</evidence>
<dbReference type="GO" id="GO:0016020">
    <property type="term" value="C:membrane"/>
    <property type="evidence" value="ECO:0007669"/>
    <property type="project" value="InterPro"/>
</dbReference>
<keyword evidence="1 2" id="KW-0808">Transferase</keyword>
<comment type="similarity">
    <text evidence="2">Belongs to the CDP-alcohol phosphatidyltransferase class-I family.</text>
</comment>